<organism evidence="1 2">
    <name type="scientific">Streptomyces polychromogenes</name>
    <dbReference type="NCBI Taxonomy" id="67342"/>
    <lineage>
        <taxon>Bacteria</taxon>
        <taxon>Bacillati</taxon>
        <taxon>Actinomycetota</taxon>
        <taxon>Actinomycetes</taxon>
        <taxon>Kitasatosporales</taxon>
        <taxon>Streptomycetaceae</taxon>
        <taxon>Streptomyces</taxon>
    </lineage>
</organism>
<evidence type="ECO:0000313" key="1">
    <source>
        <dbReference type="EMBL" id="GAA0274257.1"/>
    </source>
</evidence>
<sequence>MSTLQVGRPVPDGLLMGARKWLAAASAVATGVAVHLVEPHTLAGDIAWRGHEASLVTLGVQLTTLALVRIVQRVKVKGSFTVEWGSKRDDSSDS</sequence>
<dbReference type="RefSeq" id="WP_344152915.1">
    <property type="nucleotide sequence ID" value="NZ_BAAABV010000006.1"/>
</dbReference>
<protein>
    <submittedName>
        <fullName evidence="1">Uncharacterized protein</fullName>
    </submittedName>
</protein>
<name>A0ABN0V4B0_9ACTN</name>
<dbReference type="EMBL" id="BAAABV010000006">
    <property type="protein sequence ID" value="GAA0274257.1"/>
    <property type="molecule type" value="Genomic_DNA"/>
</dbReference>
<dbReference type="Proteomes" id="UP001501867">
    <property type="component" value="Unassembled WGS sequence"/>
</dbReference>
<evidence type="ECO:0000313" key="2">
    <source>
        <dbReference type="Proteomes" id="UP001501867"/>
    </source>
</evidence>
<reference evidence="1 2" key="1">
    <citation type="journal article" date="2019" name="Int. J. Syst. Evol. Microbiol.">
        <title>The Global Catalogue of Microorganisms (GCM) 10K type strain sequencing project: providing services to taxonomists for standard genome sequencing and annotation.</title>
        <authorList>
            <consortium name="The Broad Institute Genomics Platform"/>
            <consortium name="The Broad Institute Genome Sequencing Center for Infectious Disease"/>
            <person name="Wu L."/>
            <person name="Ma J."/>
        </authorList>
    </citation>
    <scope>NUCLEOTIDE SEQUENCE [LARGE SCALE GENOMIC DNA]</scope>
    <source>
        <strain evidence="1 2">JCM 4505</strain>
    </source>
</reference>
<comment type="caution">
    <text evidence="1">The sequence shown here is derived from an EMBL/GenBank/DDBJ whole genome shotgun (WGS) entry which is preliminary data.</text>
</comment>
<gene>
    <name evidence="1" type="ORF">GCM10010302_09870</name>
</gene>
<accession>A0ABN0V4B0</accession>
<proteinExistence type="predicted"/>
<keyword evidence="2" id="KW-1185">Reference proteome</keyword>